<evidence type="ECO:0000313" key="2">
    <source>
        <dbReference type="Proteomes" id="UP000588017"/>
    </source>
</evidence>
<comment type="caution">
    <text evidence="1">The sequence shown here is derived from an EMBL/GenBank/DDBJ whole genome shotgun (WGS) entry which is preliminary data.</text>
</comment>
<organism evidence="1 2">
    <name type="scientific">Chelatococcus composti</name>
    <dbReference type="NCBI Taxonomy" id="1743235"/>
    <lineage>
        <taxon>Bacteria</taxon>
        <taxon>Pseudomonadati</taxon>
        <taxon>Pseudomonadota</taxon>
        <taxon>Alphaproteobacteria</taxon>
        <taxon>Hyphomicrobiales</taxon>
        <taxon>Chelatococcaceae</taxon>
        <taxon>Chelatococcus</taxon>
    </lineage>
</organism>
<protein>
    <recommendedName>
        <fullName evidence="3">Ubiquitin-activating enzyme E1 FCCH domain-containing protein</fullName>
    </recommendedName>
</protein>
<evidence type="ECO:0008006" key="3">
    <source>
        <dbReference type="Google" id="ProtNLM"/>
    </source>
</evidence>
<sequence>MINAQIIAQRDFSAGQLDPTAARGDDTDIMRAGLKRARNVRILGTRALKRRPGRRILFSTTGRADIVQPTAGETWYMALEPGRITFRRKGALTAQTITGMPWTADIIGDLRFAESQNVVIISGPGIRPQLFDYTPSIGLWTHSVFAFATDPTGAIRAPFHNFFLGRGITVQPSARSGSITLTFSQPVLDPGHVGVRFRYAERQVEITAVNSPTSATATVIEELPPTYNVTFNTVSGLQVGDIVEGVASSARGVVTGIAGTTATILVTQNWAGFQSSEVVAGPRSRMTVSSQSAAAPAATFLWEEALMSDFRGWPRVVSKDQQRVIFCDFPQVGSAVVYSATGTVNDFLVGGEPEDAIFEFVPDNCTVRDVVGGADEFIFTDKGVYYVPVSENNPLVPGSISFRRISDDPCSTIRPVLTSEGMVFVNASLTRVFALVGTGQTTRPYIIEDLTQYHSPLIKSPVAITASSADVTTAERYLYVANGQDGTLAVGRYQERRSAGSYVGWVPWDGAGRIEWVASGGSDVIVTASYNVGGQELRFVEVFDEGLLVDAAQPLASSTGTEVLEFAPGDPVEFAPGDPVELGDTYAFNWAVGTTLSVVQAGWYRGDYTIEPDGSLSGQIPVQSAVGMTGGFSFTVEVTPFVPHAPEGQSQRQRLRRRRLKQVAATVQRTQAIEVAGWLVPFYRAGENEEEPPPMRDETYRTRVLGRAIDPEWSLVQSLPGSLTILELTTEVTI</sequence>
<dbReference type="Proteomes" id="UP000588017">
    <property type="component" value="Unassembled WGS sequence"/>
</dbReference>
<dbReference type="AlphaFoldDB" id="A0A841K3S0"/>
<reference evidence="1 2" key="1">
    <citation type="submission" date="2020-08" db="EMBL/GenBank/DDBJ databases">
        <title>Genomic Encyclopedia of Type Strains, Phase IV (KMG-IV): sequencing the most valuable type-strain genomes for metagenomic binning, comparative biology and taxonomic classification.</title>
        <authorList>
            <person name="Goeker M."/>
        </authorList>
    </citation>
    <scope>NUCLEOTIDE SEQUENCE [LARGE SCALE GENOMIC DNA]</scope>
    <source>
        <strain evidence="1 2">DSM 101465</strain>
    </source>
</reference>
<proteinExistence type="predicted"/>
<dbReference type="RefSeq" id="WP_183332394.1">
    <property type="nucleotide sequence ID" value="NZ_BMHX01000002.1"/>
</dbReference>
<dbReference type="EMBL" id="JACHEH010000002">
    <property type="protein sequence ID" value="MBB6167121.1"/>
    <property type="molecule type" value="Genomic_DNA"/>
</dbReference>
<name>A0A841K3S0_9HYPH</name>
<gene>
    <name evidence="1" type="ORF">HNQ73_000739</name>
</gene>
<evidence type="ECO:0000313" key="1">
    <source>
        <dbReference type="EMBL" id="MBB6167121.1"/>
    </source>
</evidence>
<keyword evidence="2" id="KW-1185">Reference proteome</keyword>
<accession>A0A841K3S0</accession>